<evidence type="ECO:0000313" key="1">
    <source>
        <dbReference type="EMBL" id="CAN0562699.1"/>
    </source>
</evidence>
<evidence type="ECO:0000313" key="2">
    <source>
        <dbReference type="Proteomes" id="UP001162501"/>
    </source>
</evidence>
<protein>
    <submittedName>
        <fullName evidence="1">Uncharacterized protein</fullName>
    </submittedName>
</protein>
<name>A0AC60A9V3_RANTA</name>
<proteinExistence type="predicted"/>
<dbReference type="Proteomes" id="UP001162501">
    <property type="component" value="Chromosome 8"/>
</dbReference>
<reference evidence="1" key="2">
    <citation type="submission" date="2025-03" db="EMBL/GenBank/DDBJ databases">
        <authorList>
            <consortium name="ELIXIR-Norway"/>
            <consortium name="Elixir Norway"/>
        </authorList>
    </citation>
    <scope>NUCLEOTIDE SEQUENCE</scope>
</reference>
<sequence>MEMLSSLEVLAARPRSGVELCPAKAVKGESVRDLSPSFCETQSTSSETSPPAKWRFDGHPG</sequence>
<accession>A0AC60A9V3</accession>
<gene>
    <name evidence="1" type="ORF">MRATA1EN22A_LOCUS27397</name>
</gene>
<reference evidence="1" key="1">
    <citation type="submission" date="2023-05" db="EMBL/GenBank/DDBJ databases">
        <authorList>
            <consortium name="ELIXIR-Norway"/>
        </authorList>
    </citation>
    <scope>NUCLEOTIDE SEQUENCE</scope>
</reference>
<organism evidence="1 2">
    <name type="scientific">Rangifer tarandus platyrhynchus</name>
    <name type="common">Svalbard reindeer</name>
    <dbReference type="NCBI Taxonomy" id="3082113"/>
    <lineage>
        <taxon>Eukaryota</taxon>
        <taxon>Metazoa</taxon>
        <taxon>Chordata</taxon>
        <taxon>Craniata</taxon>
        <taxon>Vertebrata</taxon>
        <taxon>Euteleostomi</taxon>
        <taxon>Mammalia</taxon>
        <taxon>Eutheria</taxon>
        <taxon>Laurasiatheria</taxon>
        <taxon>Artiodactyla</taxon>
        <taxon>Ruminantia</taxon>
        <taxon>Pecora</taxon>
        <taxon>Cervidae</taxon>
        <taxon>Odocoileinae</taxon>
        <taxon>Rangifer</taxon>
    </lineage>
</organism>
<dbReference type="EMBL" id="OX596092">
    <property type="protein sequence ID" value="CAN0562699.1"/>
    <property type="molecule type" value="Genomic_DNA"/>
</dbReference>